<evidence type="ECO:0000256" key="1">
    <source>
        <dbReference type="SAM" id="Phobius"/>
    </source>
</evidence>
<accession>F9WBD6</accession>
<feature type="transmembrane region" description="Helical" evidence="1">
    <location>
        <begin position="145"/>
        <end position="165"/>
    </location>
</feature>
<reference evidence="2 3" key="2">
    <citation type="journal article" date="2012" name="Proc. Natl. Acad. Sci. U.S.A.">
        <title>Antigenic diversity is generated by distinct evolutionary mechanisms in African trypanosome species.</title>
        <authorList>
            <person name="Jackson A.P."/>
            <person name="Berry A."/>
            <person name="Aslett M."/>
            <person name="Allison H.C."/>
            <person name="Burton P."/>
            <person name="Vavrova-Anderson J."/>
            <person name="Brown R."/>
            <person name="Browne H."/>
            <person name="Corton N."/>
            <person name="Hauser H."/>
            <person name="Gamble J."/>
            <person name="Gilderthorp R."/>
            <person name="Marcello L."/>
            <person name="McQuillan J."/>
            <person name="Otto T.D."/>
            <person name="Quail M.A."/>
            <person name="Sanders M.J."/>
            <person name="van Tonder A."/>
            <person name="Ginger M.L."/>
            <person name="Field M.C."/>
            <person name="Barry J.D."/>
            <person name="Hertz-Fowler C."/>
            <person name="Berriman M."/>
        </authorList>
    </citation>
    <scope>NUCLEOTIDE SEQUENCE [LARGE SCALE GENOMIC DNA]</scope>
    <source>
        <strain evidence="2 3">IL3000</strain>
    </source>
</reference>
<comment type="caution">
    <text evidence="2">The sequence shown here is derived from an EMBL/GenBank/DDBJ whole genome shotgun (WGS) entry which is preliminary data.</text>
</comment>
<reference evidence="3" key="1">
    <citation type="submission" date="2011-07" db="EMBL/GenBank/DDBJ databases">
        <title>Divergent evolution of antigenic variation in African trypanosomes.</title>
        <authorList>
            <person name="Jackson A.P."/>
            <person name="Berry A."/>
            <person name="Allison H.C."/>
            <person name="Burton P."/>
            <person name="Anderson J."/>
            <person name="Aslett M."/>
            <person name="Brown R."/>
            <person name="Corton N."/>
            <person name="Harris D."/>
            <person name="Hauser H."/>
            <person name="Gamble J."/>
            <person name="Gilderthorp R."/>
            <person name="McQuillan J."/>
            <person name="Quail M.A."/>
            <person name="Sanders M."/>
            <person name="Van Tonder A."/>
            <person name="Ginger M.L."/>
            <person name="Donelson J.E."/>
            <person name="Field M.C."/>
            <person name="Barry J.D."/>
            <person name="Berriman M."/>
            <person name="Hertz-Fowler C."/>
        </authorList>
    </citation>
    <scope>NUCLEOTIDE SEQUENCE [LARGE SCALE GENOMIC DNA]</scope>
    <source>
        <strain evidence="3">IL3000</strain>
    </source>
</reference>
<evidence type="ECO:0000313" key="2">
    <source>
        <dbReference type="EMBL" id="CCD14568.1"/>
    </source>
</evidence>
<gene>
    <name evidence="2" type="ORF">TCIL3000_0_51720</name>
</gene>
<evidence type="ECO:0000313" key="3">
    <source>
        <dbReference type="Proteomes" id="UP000000702"/>
    </source>
</evidence>
<dbReference type="VEuPathDB" id="TriTrypDB:TcIL3000_0_51720"/>
<dbReference type="EMBL" id="CAEQ01001566">
    <property type="protein sequence ID" value="CCD14568.1"/>
    <property type="molecule type" value="Genomic_DNA"/>
</dbReference>
<feature type="transmembrane region" description="Helical" evidence="1">
    <location>
        <begin position="92"/>
        <end position="108"/>
    </location>
</feature>
<name>F9WBD6_TRYCI</name>
<proteinExistence type="predicted"/>
<keyword evidence="3" id="KW-1185">Reference proteome</keyword>
<keyword evidence="1" id="KW-0472">Membrane</keyword>
<keyword evidence="1" id="KW-1133">Transmembrane helix</keyword>
<sequence length="223" mass="24059">MGFSSFGAGGGSSIPKPGCRPEGVWEGQSIARLSSAELIPHPFPYPFTFAGHHFTPSLSFQRETGLISVGVSSVPWARPCFANRFTGPSMPLLSYVGLVFVASLPFFWRPPSAMPRSSSFRFIPHVSVFSPEYVKGSAHDSGPAVLIRFFLFLVSSPILLGHGLFPGALARLQPQRVPYARAAAKTMSECLNAQPQEGKAGGAGALKGAIRHEAWRLNHWKPP</sequence>
<dbReference type="Proteomes" id="UP000000702">
    <property type="component" value="Unassembled WGS sequence"/>
</dbReference>
<organism evidence="2 3">
    <name type="scientific">Trypanosoma congolense (strain IL3000)</name>
    <dbReference type="NCBI Taxonomy" id="1068625"/>
    <lineage>
        <taxon>Eukaryota</taxon>
        <taxon>Discoba</taxon>
        <taxon>Euglenozoa</taxon>
        <taxon>Kinetoplastea</taxon>
        <taxon>Metakinetoplastina</taxon>
        <taxon>Trypanosomatida</taxon>
        <taxon>Trypanosomatidae</taxon>
        <taxon>Trypanosoma</taxon>
        <taxon>Nannomonas</taxon>
    </lineage>
</organism>
<keyword evidence="1" id="KW-0812">Transmembrane</keyword>
<dbReference type="AlphaFoldDB" id="F9WBD6"/>
<protein>
    <submittedName>
        <fullName evidence="2">WGS project CAEQ00000000 data, annotated contig 2092</fullName>
    </submittedName>
</protein>